<gene>
    <name evidence="6 8" type="primary">coaE</name>
    <name evidence="8" type="ORF">Helico5904_1480</name>
</gene>
<evidence type="ECO:0000256" key="7">
    <source>
        <dbReference type="NCBIfam" id="TIGR00152"/>
    </source>
</evidence>
<keyword evidence="5 6" id="KW-0173">Coenzyme A biosynthesis</keyword>
<keyword evidence="6 8" id="KW-0418">Kinase</keyword>
<dbReference type="PROSITE" id="PS51219">
    <property type="entry name" value="DPCK"/>
    <property type="match status" value="1"/>
</dbReference>
<sequence>MSSHTLNYAIALTGCIGSGKSTVVSLLTLYGYDCVCADKIAHSVLVAQKSSVVEVFGGAILNTQGEIERKKLGEIVFANAQKREMLESILHSHIRDEIIRQAMELEKKQAWYFLDIPLFFEVGGKDVYPTKRSVVIYAPLEESLRRIMQRDQLSMAEAQARLNAQMPIMQKCALADDVIDNSQDIKSLQRQVESYIQSLPKFH</sequence>
<reference evidence="8" key="1">
    <citation type="journal article" date="2020" name="J. ISSAAS">
        <title>Lactobacilli and other gastrointestinal microbiota of Peromyscus leucopus, reservoir host for agents of Lyme disease and other zoonoses in North America.</title>
        <authorList>
            <person name="Milovic A."/>
            <person name="Bassam K."/>
            <person name="Shao H."/>
            <person name="Chatzistamou I."/>
            <person name="Tufts D.M."/>
            <person name="Diuk-Wasser M."/>
            <person name="Barbour A.G."/>
        </authorList>
    </citation>
    <scope>NUCLEOTIDE SEQUENCE</scope>
    <source>
        <strain evidence="8">LL4</strain>
    </source>
</reference>
<comment type="subcellular location">
    <subcellularLocation>
        <location evidence="6">Cytoplasm</location>
    </subcellularLocation>
</comment>
<proteinExistence type="inferred from homology"/>
<evidence type="ECO:0000256" key="2">
    <source>
        <dbReference type="ARBA" id="ARBA00022679"/>
    </source>
</evidence>
<comment type="function">
    <text evidence="6">Catalyzes the phosphorylation of the 3'-hydroxyl group of dephosphocoenzyme A to form coenzyme A.</text>
</comment>
<comment type="catalytic activity">
    <reaction evidence="6">
        <text>3'-dephospho-CoA + ATP = ADP + CoA + H(+)</text>
        <dbReference type="Rhea" id="RHEA:18245"/>
        <dbReference type="ChEBI" id="CHEBI:15378"/>
        <dbReference type="ChEBI" id="CHEBI:30616"/>
        <dbReference type="ChEBI" id="CHEBI:57287"/>
        <dbReference type="ChEBI" id="CHEBI:57328"/>
        <dbReference type="ChEBI" id="CHEBI:456216"/>
        <dbReference type="EC" id="2.7.1.24"/>
    </reaction>
</comment>
<evidence type="ECO:0000256" key="1">
    <source>
        <dbReference type="ARBA" id="ARBA00009018"/>
    </source>
</evidence>
<dbReference type="SUPFAM" id="SSF52540">
    <property type="entry name" value="P-loop containing nucleoside triphosphate hydrolases"/>
    <property type="match status" value="1"/>
</dbReference>
<evidence type="ECO:0000256" key="4">
    <source>
        <dbReference type="ARBA" id="ARBA00022840"/>
    </source>
</evidence>
<accession>A0A650ELK9</accession>
<dbReference type="InterPro" id="IPR001977">
    <property type="entry name" value="Depp_CoAkinase"/>
</dbReference>
<keyword evidence="3 6" id="KW-0547">Nucleotide-binding</keyword>
<dbReference type="HAMAP" id="MF_00376">
    <property type="entry name" value="Dephospho_CoA_kinase"/>
    <property type="match status" value="1"/>
</dbReference>
<comment type="pathway">
    <text evidence="6">Cofactor biosynthesis; coenzyme A biosynthesis; CoA from (R)-pantothenate: step 5/5.</text>
</comment>
<comment type="similarity">
    <text evidence="1 6">Belongs to the CoaE family.</text>
</comment>
<evidence type="ECO:0000256" key="6">
    <source>
        <dbReference type="HAMAP-Rule" id="MF_00376"/>
    </source>
</evidence>
<keyword evidence="2 6" id="KW-0808">Transferase</keyword>
<feature type="binding site" evidence="6">
    <location>
        <begin position="17"/>
        <end position="22"/>
    </location>
    <ligand>
        <name>ATP</name>
        <dbReference type="ChEBI" id="CHEBI:30616"/>
    </ligand>
</feature>
<dbReference type="EC" id="2.7.1.24" evidence="6 7"/>
<dbReference type="UniPathway" id="UPA00241">
    <property type="reaction ID" value="UER00356"/>
</dbReference>
<dbReference type="Gene3D" id="3.40.50.300">
    <property type="entry name" value="P-loop containing nucleotide triphosphate hydrolases"/>
    <property type="match status" value="1"/>
</dbReference>
<dbReference type="NCBIfam" id="TIGR00152">
    <property type="entry name" value="dephospho-CoA kinase"/>
    <property type="match status" value="1"/>
</dbReference>
<dbReference type="GO" id="GO:0005737">
    <property type="term" value="C:cytoplasm"/>
    <property type="evidence" value="ECO:0007669"/>
    <property type="project" value="UniProtKB-SubCell"/>
</dbReference>
<dbReference type="GO" id="GO:0004140">
    <property type="term" value="F:dephospho-CoA kinase activity"/>
    <property type="evidence" value="ECO:0007669"/>
    <property type="project" value="UniProtKB-UniRule"/>
</dbReference>
<keyword evidence="4 6" id="KW-0067">ATP-binding</keyword>
<dbReference type="AlphaFoldDB" id="A0A650ELK9"/>
<dbReference type="EMBL" id="MN577569">
    <property type="protein sequence ID" value="QGT50476.1"/>
    <property type="molecule type" value="Genomic_DNA"/>
</dbReference>
<evidence type="ECO:0000256" key="3">
    <source>
        <dbReference type="ARBA" id="ARBA00022741"/>
    </source>
</evidence>
<evidence type="ECO:0000256" key="5">
    <source>
        <dbReference type="ARBA" id="ARBA00022993"/>
    </source>
</evidence>
<dbReference type="CDD" id="cd02022">
    <property type="entry name" value="DPCK"/>
    <property type="match status" value="1"/>
</dbReference>
<dbReference type="PANTHER" id="PTHR10695">
    <property type="entry name" value="DEPHOSPHO-COA KINASE-RELATED"/>
    <property type="match status" value="1"/>
</dbReference>
<dbReference type="PANTHER" id="PTHR10695:SF46">
    <property type="entry name" value="BIFUNCTIONAL COENZYME A SYNTHASE-RELATED"/>
    <property type="match status" value="1"/>
</dbReference>
<name>A0A650ELK9_9HELI</name>
<evidence type="ECO:0000313" key="8">
    <source>
        <dbReference type="EMBL" id="QGT50476.1"/>
    </source>
</evidence>
<dbReference type="GO" id="GO:0015937">
    <property type="term" value="P:coenzyme A biosynthetic process"/>
    <property type="evidence" value="ECO:0007669"/>
    <property type="project" value="UniProtKB-UniRule"/>
</dbReference>
<keyword evidence="6" id="KW-0963">Cytoplasm</keyword>
<dbReference type="InterPro" id="IPR027417">
    <property type="entry name" value="P-loop_NTPase"/>
</dbReference>
<dbReference type="Pfam" id="PF01121">
    <property type="entry name" value="CoaE"/>
    <property type="match status" value="1"/>
</dbReference>
<protein>
    <recommendedName>
        <fullName evidence="6 7">Dephospho-CoA kinase</fullName>
        <ecNumber evidence="6 7">2.7.1.24</ecNumber>
    </recommendedName>
    <alternativeName>
        <fullName evidence="6">Dephosphocoenzyme A kinase</fullName>
    </alternativeName>
</protein>
<dbReference type="GO" id="GO:0005524">
    <property type="term" value="F:ATP binding"/>
    <property type="evidence" value="ECO:0007669"/>
    <property type="project" value="UniProtKB-UniRule"/>
</dbReference>
<organism evidence="8">
    <name type="scientific">uncultured Helicobacter sp</name>
    <dbReference type="NCBI Taxonomy" id="175537"/>
    <lineage>
        <taxon>Bacteria</taxon>
        <taxon>Pseudomonadati</taxon>
        <taxon>Campylobacterota</taxon>
        <taxon>Epsilonproteobacteria</taxon>
        <taxon>Campylobacterales</taxon>
        <taxon>Helicobacteraceae</taxon>
        <taxon>Helicobacter</taxon>
        <taxon>environmental samples</taxon>
    </lineage>
</organism>